<proteinExistence type="predicted"/>
<comment type="caution">
    <text evidence="1">The sequence shown here is derived from an EMBL/GenBank/DDBJ whole genome shotgun (WGS) entry which is preliminary data.</text>
</comment>
<gene>
    <name evidence="1" type="ORF">HF577_33835</name>
</gene>
<dbReference type="SUPFAM" id="SSF52833">
    <property type="entry name" value="Thioredoxin-like"/>
    <property type="match status" value="1"/>
</dbReference>
<sequence>MDAGTETGERCAALARSLDEPLAGTAPVAPRWVCVEHRGAWPQSVENHPDPTVAAFAAHAAATGWRLLLVRRPGRRGDGPARVYLTDTAPATARTTLLTVAGPSELGDVVLPAAGAPLPGGTVTDPLLMVCTHGRRDRCCALDGRALALGLMELGGVDVWECSHLGGHRFAPTALVLPTGYAYGRLDPAAAVAALKAAGSDEVETALCRGRSTWSPAGQVAELAVRAATGLRDAHALEVADDARNADGGTVVVSARDGRRWAVDVAAAEGSAPRPASCGADALPYTALRATEVRPLDGR</sequence>
<organism evidence="1 2">
    <name type="scientific">Pseudonocardia xinjiangensis</name>
    <dbReference type="NCBI Taxonomy" id="75289"/>
    <lineage>
        <taxon>Bacteria</taxon>
        <taxon>Bacillati</taxon>
        <taxon>Actinomycetota</taxon>
        <taxon>Actinomycetes</taxon>
        <taxon>Pseudonocardiales</taxon>
        <taxon>Pseudonocardiaceae</taxon>
        <taxon>Pseudonocardia</taxon>
    </lineage>
</organism>
<dbReference type="RefSeq" id="WP_169400073.1">
    <property type="nucleotide sequence ID" value="NZ_BAAAJH010000045.1"/>
</dbReference>
<dbReference type="PANTHER" id="PTHR31902">
    <property type="entry name" value="ACTIN PATCHES DISTAL PROTEIN 1"/>
    <property type="match status" value="1"/>
</dbReference>
<dbReference type="InterPro" id="IPR036249">
    <property type="entry name" value="Thioredoxin-like_sf"/>
</dbReference>
<name>A0ABX1RSK0_9PSEU</name>
<dbReference type="PANTHER" id="PTHR31902:SF22">
    <property type="entry name" value="SLL1203 PROTEIN"/>
    <property type="match status" value="1"/>
</dbReference>
<keyword evidence="2" id="KW-1185">Reference proteome</keyword>
<protein>
    <submittedName>
        <fullName evidence="1">Sucrase ferredoxin</fullName>
    </submittedName>
</protein>
<dbReference type="EMBL" id="JAAXKY010000193">
    <property type="protein sequence ID" value="NMH82055.1"/>
    <property type="molecule type" value="Genomic_DNA"/>
</dbReference>
<dbReference type="Gene3D" id="3.40.30.10">
    <property type="entry name" value="Glutaredoxin"/>
    <property type="match status" value="1"/>
</dbReference>
<dbReference type="InterPro" id="IPR009737">
    <property type="entry name" value="Aim32/Apd1-like"/>
</dbReference>
<reference evidence="1 2" key="1">
    <citation type="submission" date="2020-04" db="EMBL/GenBank/DDBJ databases">
        <authorList>
            <person name="Klaysubun C."/>
            <person name="Duangmal K."/>
            <person name="Lipun K."/>
        </authorList>
    </citation>
    <scope>NUCLEOTIDE SEQUENCE [LARGE SCALE GENOMIC DNA]</scope>
    <source>
        <strain evidence="1 2">JCM 11839</strain>
    </source>
</reference>
<dbReference type="Pfam" id="PF06999">
    <property type="entry name" value="Suc_Fer-like"/>
    <property type="match status" value="1"/>
</dbReference>
<dbReference type="CDD" id="cd03062">
    <property type="entry name" value="TRX_Fd_Sucrase"/>
    <property type="match status" value="1"/>
</dbReference>
<evidence type="ECO:0000313" key="1">
    <source>
        <dbReference type="EMBL" id="NMH82055.1"/>
    </source>
</evidence>
<dbReference type="Proteomes" id="UP001296706">
    <property type="component" value="Unassembled WGS sequence"/>
</dbReference>
<evidence type="ECO:0000313" key="2">
    <source>
        <dbReference type="Proteomes" id="UP001296706"/>
    </source>
</evidence>
<accession>A0ABX1RSK0</accession>